<dbReference type="Gene3D" id="1.20.1740.10">
    <property type="entry name" value="Amino acid/polyamine transporter I"/>
    <property type="match status" value="1"/>
</dbReference>
<feature type="transmembrane region" description="Helical" evidence="6">
    <location>
        <begin position="106"/>
        <end position="131"/>
    </location>
</feature>
<reference evidence="7 8" key="1">
    <citation type="journal article" date="2019" name="Nat. Microbiol.">
        <title>Mediterranean grassland soil C-N compound turnover is dependent on rainfall and depth, and is mediated by genomically divergent microorganisms.</title>
        <authorList>
            <person name="Diamond S."/>
            <person name="Andeer P.F."/>
            <person name="Li Z."/>
            <person name="Crits-Christoph A."/>
            <person name="Burstein D."/>
            <person name="Anantharaman K."/>
            <person name="Lane K.R."/>
            <person name="Thomas B.C."/>
            <person name="Pan C."/>
            <person name="Northen T.R."/>
            <person name="Banfield J.F."/>
        </authorList>
    </citation>
    <scope>NUCLEOTIDE SEQUENCE [LARGE SCALE GENOMIC DNA]</scope>
    <source>
        <strain evidence="7">WS_3</strain>
    </source>
</reference>
<keyword evidence="4 6" id="KW-1133">Transmembrane helix</keyword>
<keyword evidence="3 6" id="KW-0812">Transmembrane</keyword>
<dbReference type="AlphaFoldDB" id="A0A538S9K9"/>
<dbReference type="PANTHER" id="PTHR42770:SF7">
    <property type="entry name" value="MEMBRANE PROTEIN"/>
    <property type="match status" value="1"/>
</dbReference>
<comment type="caution">
    <text evidence="7">The sequence shown here is derived from an EMBL/GenBank/DDBJ whole genome shotgun (WGS) entry which is preliminary data.</text>
</comment>
<feature type="transmembrane region" description="Helical" evidence="6">
    <location>
        <begin position="264"/>
        <end position="287"/>
    </location>
</feature>
<name>A0A538S9K9_UNCEI</name>
<feature type="transmembrane region" description="Helical" evidence="6">
    <location>
        <begin position="307"/>
        <end position="336"/>
    </location>
</feature>
<feature type="transmembrane region" description="Helical" evidence="6">
    <location>
        <begin position="402"/>
        <end position="420"/>
    </location>
</feature>
<evidence type="ECO:0000256" key="6">
    <source>
        <dbReference type="SAM" id="Phobius"/>
    </source>
</evidence>
<feature type="transmembrane region" description="Helical" evidence="6">
    <location>
        <begin position="65"/>
        <end position="85"/>
    </location>
</feature>
<evidence type="ECO:0000313" key="8">
    <source>
        <dbReference type="Proteomes" id="UP000320184"/>
    </source>
</evidence>
<evidence type="ECO:0000313" key="7">
    <source>
        <dbReference type="EMBL" id="TMQ48064.1"/>
    </source>
</evidence>
<feature type="transmembrane region" description="Helical" evidence="6">
    <location>
        <begin position="183"/>
        <end position="202"/>
    </location>
</feature>
<dbReference type="PIRSF" id="PIRSF006060">
    <property type="entry name" value="AA_transporter"/>
    <property type="match status" value="1"/>
</dbReference>
<keyword evidence="2" id="KW-1003">Cell membrane</keyword>
<feature type="transmembrane region" description="Helical" evidence="6">
    <location>
        <begin position="151"/>
        <end position="171"/>
    </location>
</feature>
<feature type="transmembrane region" description="Helical" evidence="6">
    <location>
        <begin position="232"/>
        <end position="252"/>
    </location>
</feature>
<dbReference type="Proteomes" id="UP000320184">
    <property type="component" value="Unassembled WGS sequence"/>
</dbReference>
<dbReference type="Pfam" id="PF13520">
    <property type="entry name" value="AA_permease_2"/>
    <property type="match status" value="1"/>
</dbReference>
<feature type="transmembrane region" description="Helical" evidence="6">
    <location>
        <begin position="460"/>
        <end position="483"/>
    </location>
</feature>
<dbReference type="InterPro" id="IPR002293">
    <property type="entry name" value="AA/rel_permease1"/>
</dbReference>
<evidence type="ECO:0000256" key="2">
    <source>
        <dbReference type="ARBA" id="ARBA00022475"/>
    </source>
</evidence>
<evidence type="ECO:0000256" key="5">
    <source>
        <dbReference type="ARBA" id="ARBA00023136"/>
    </source>
</evidence>
<sequence length="495" mass="52801">MTNHATRDRGAGLAEVQREEGRIEERSAVFKKELGLVDLVLTQIVFVVGTIWVGTAAKLGADQLFFWLLAILTFYLPLAAVVIHLNRLMPLEGGLYQWAKLGFNDFVGFMVAWDLWVFAILVMSAIGLTVVTNLSYALGPGARWMAESKGFITAFSMVLVGVLAGISIRGLSVGKWVHNAGGVLLLLTFLTLIGLPFVSLLGGKIREFHPLAFSVPDVSLSNPELFSKNLNIFSKLALGALTGFEYVAILAGECKTPARNIGRSVIIAAPIIALMFVLGTASVLAFVRPDEVDLIGPIAQVLSRGFGQFGVVASNVVALVILALIGRLVALMSIYLTANARLPMVAGWDDLLPPWFTRLHGRYKTPVNSIVLVGAAALALGLLGIAGVGMQEANQLLDNAAGIFYASTYVVLFAIPLFAARRIGLRAPIWLRVASASGALVSLLYIALTIIPIVRVESRLAFAAKLIGVALVFNLAGAALFAAGRRRQRLAGAAS</sequence>
<gene>
    <name evidence="7" type="ORF">E6K73_12695</name>
</gene>
<dbReference type="GO" id="GO:0005886">
    <property type="term" value="C:plasma membrane"/>
    <property type="evidence" value="ECO:0007669"/>
    <property type="project" value="UniProtKB-SubCell"/>
</dbReference>
<proteinExistence type="predicted"/>
<feature type="transmembrane region" description="Helical" evidence="6">
    <location>
        <begin position="429"/>
        <end position="454"/>
    </location>
</feature>
<feature type="transmembrane region" description="Helical" evidence="6">
    <location>
        <begin position="34"/>
        <end position="53"/>
    </location>
</feature>
<keyword evidence="5 6" id="KW-0472">Membrane</keyword>
<accession>A0A538S9K9</accession>
<evidence type="ECO:0000256" key="1">
    <source>
        <dbReference type="ARBA" id="ARBA00004651"/>
    </source>
</evidence>
<evidence type="ECO:0000256" key="4">
    <source>
        <dbReference type="ARBA" id="ARBA00022989"/>
    </source>
</evidence>
<dbReference type="EMBL" id="VBOT01000155">
    <property type="protein sequence ID" value="TMQ48064.1"/>
    <property type="molecule type" value="Genomic_DNA"/>
</dbReference>
<dbReference type="PANTHER" id="PTHR42770">
    <property type="entry name" value="AMINO ACID TRANSPORTER-RELATED"/>
    <property type="match status" value="1"/>
</dbReference>
<feature type="transmembrane region" description="Helical" evidence="6">
    <location>
        <begin position="367"/>
        <end position="390"/>
    </location>
</feature>
<protein>
    <submittedName>
        <fullName evidence="7">APC family permease</fullName>
    </submittedName>
</protein>
<comment type="subcellular location">
    <subcellularLocation>
        <location evidence="1">Cell membrane</location>
        <topology evidence="1">Multi-pass membrane protein</topology>
    </subcellularLocation>
</comment>
<organism evidence="7 8">
    <name type="scientific">Eiseniibacteriota bacterium</name>
    <dbReference type="NCBI Taxonomy" id="2212470"/>
    <lineage>
        <taxon>Bacteria</taxon>
        <taxon>Candidatus Eiseniibacteriota</taxon>
    </lineage>
</organism>
<dbReference type="InterPro" id="IPR050367">
    <property type="entry name" value="APC_superfamily"/>
</dbReference>
<evidence type="ECO:0000256" key="3">
    <source>
        <dbReference type="ARBA" id="ARBA00022692"/>
    </source>
</evidence>
<dbReference type="GO" id="GO:0022857">
    <property type="term" value="F:transmembrane transporter activity"/>
    <property type="evidence" value="ECO:0007669"/>
    <property type="project" value="InterPro"/>
</dbReference>